<accession>A0A220MBH4</accession>
<dbReference type="Pfam" id="PF00578">
    <property type="entry name" value="AhpC-TSA"/>
    <property type="match status" value="1"/>
</dbReference>
<dbReference type="InterPro" id="IPR050553">
    <property type="entry name" value="Thioredoxin_ResA/DsbE_sf"/>
</dbReference>
<proteinExistence type="predicted"/>
<dbReference type="InterPro" id="IPR036249">
    <property type="entry name" value="Thioredoxin-like_sf"/>
</dbReference>
<keyword evidence="1" id="KW-1015">Disulfide bond</keyword>
<dbReference type="GO" id="GO:0016209">
    <property type="term" value="F:antioxidant activity"/>
    <property type="evidence" value="ECO:0007669"/>
    <property type="project" value="InterPro"/>
</dbReference>
<evidence type="ECO:0000313" key="3">
    <source>
        <dbReference type="EMBL" id="ASJ52335.1"/>
    </source>
</evidence>
<dbReference type="Gene3D" id="3.40.30.10">
    <property type="entry name" value="Glutaredoxin"/>
    <property type="match status" value="1"/>
</dbReference>
<evidence type="ECO:0000259" key="2">
    <source>
        <dbReference type="PROSITE" id="PS51352"/>
    </source>
</evidence>
<dbReference type="PROSITE" id="PS51352">
    <property type="entry name" value="THIOREDOXIN_2"/>
    <property type="match status" value="1"/>
</dbReference>
<protein>
    <submittedName>
        <fullName evidence="3">Cytochrome C biogenesis protein</fullName>
    </submittedName>
</protein>
<dbReference type="CDD" id="cd02966">
    <property type="entry name" value="TlpA_like_family"/>
    <property type="match status" value="1"/>
</dbReference>
<organism evidence="3 4">
    <name type="scientific">Brevibacillus formosus</name>
    <dbReference type="NCBI Taxonomy" id="54913"/>
    <lineage>
        <taxon>Bacteria</taxon>
        <taxon>Bacillati</taxon>
        <taxon>Bacillota</taxon>
        <taxon>Bacilli</taxon>
        <taxon>Bacillales</taxon>
        <taxon>Paenibacillaceae</taxon>
        <taxon>Brevibacillus</taxon>
    </lineage>
</organism>
<sequence length="186" mass="20695">MKKHHNVWAIVVLLGLLGWGIFDAEFLNRQEPIASSGEQGNGQIGMEKGNTAPDFELQQIGGGTVKLSDLRGKKVIFNLWATWCPPCRAEMPDMQRYYEENKEKGVVILGVNLTDTESSPEAVADFVKLYGITFPILLDPDKEVANVYKAISIPTSYIIDSNSVVQNKYIGPMSEEIMENMLSVIK</sequence>
<evidence type="ECO:0000256" key="1">
    <source>
        <dbReference type="ARBA" id="ARBA00023157"/>
    </source>
</evidence>
<dbReference type="InterPro" id="IPR013766">
    <property type="entry name" value="Thioredoxin_domain"/>
</dbReference>
<dbReference type="PANTHER" id="PTHR42852:SF1">
    <property type="entry name" value="THIOREDOXIN-LIKE PROTEIN YNEN"/>
    <property type="match status" value="1"/>
</dbReference>
<dbReference type="KEGG" id="bfm:BP422_01545"/>
<reference evidence="3 4" key="1">
    <citation type="submission" date="2016-11" db="EMBL/GenBank/DDBJ databases">
        <authorList>
            <person name="Jaros S."/>
            <person name="Januszkiewicz K."/>
            <person name="Wedrychowicz H."/>
        </authorList>
    </citation>
    <scope>NUCLEOTIDE SEQUENCE [LARGE SCALE GENOMIC DNA]</scope>
    <source>
        <strain evidence="3 4">NF2</strain>
    </source>
</reference>
<dbReference type="Proteomes" id="UP000197781">
    <property type="component" value="Chromosome"/>
</dbReference>
<feature type="domain" description="Thioredoxin" evidence="2">
    <location>
        <begin position="46"/>
        <end position="186"/>
    </location>
</feature>
<dbReference type="RefSeq" id="WP_088906254.1">
    <property type="nucleotide sequence ID" value="NZ_CP018145.1"/>
</dbReference>
<dbReference type="GO" id="GO:0016491">
    <property type="term" value="F:oxidoreductase activity"/>
    <property type="evidence" value="ECO:0007669"/>
    <property type="project" value="InterPro"/>
</dbReference>
<dbReference type="InterPro" id="IPR000866">
    <property type="entry name" value="AhpC/TSA"/>
</dbReference>
<dbReference type="SUPFAM" id="SSF52833">
    <property type="entry name" value="Thioredoxin-like"/>
    <property type="match status" value="1"/>
</dbReference>
<dbReference type="AlphaFoldDB" id="A0A220MBH4"/>
<dbReference type="PANTHER" id="PTHR42852">
    <property type="entry name" value="THIOL:DISULFIDE INTERCHANGE PROTEIN DSBE"/>
    <property type="match status" value="1"/>
</dbReference>
<name>A0A220MBH4_9BACL</name>
<dbReference type="EMBL" id="CP018145">
    <property type="protein sequence ID" value="ASJ52335.1"/>
    <property type="molecule type" value="Genomic_DNA"/>
</dbReference>
<gene>
    <name evidence="3" type="ORF">BP422_01545</name>
</gene>
<evidence type="ECO:0000313" key="4">
    <source>
        <dbReference type="Proteomes" id="UP000197781"/>
    </source>
</evidence>